<feature type="domain" description="DUF5717" evidence="1">
    <location>
        <begin position="875"/>
        <end position="1182"/>
    </location>
</feature>
<reference evidence="3 4" key="1">
    <citation type="submission" date="2018-09" db="EMBL/GenBank/DDBJ databases">
        <title>Murine metabolic-syndrome-specific gut microbial biobank.</title>
        <authorList>
            <person name="Liu C."/>
        </authorList>
    </citation>
    <scope>NUCLEOTIDE SEQUENCE [LARGE SCALE GENOMIC DNA]</scope>
    <source>
        <strain evidence="3 4">0.1xD8-82</strain>
    </source>
</reference>
<dbReference type="Pfam" id="PF18984">
    <property type="entry name" value="DUF5717_N"/>
    <property type="match status" value="1"/>
</dbReference>
<evidence type="ECO:0000313" key="3">
    <source>
        <dbReference type="EMBL" id="RKI93278.1"/>
    </source>
</evidence>
<accession>A0A3A9APJ2</accession>
<dbReference type="RefSeq" id="WP_120467273.1">
    <property type="nucleotide sequence ID" value="NZ_RAYQ01000003.1"/>
</dbReference>
<dbReference type="Proteomes" id="UP000280696">
    <property type="component" value="Unassembled WGS sequence"/>
</dbReference>
<evidence type="ECO:0000259" key="2">
    <source>
        <dbReference type="Pfam" id="PF18984"/>
    </source>
</evidence>
<protein>
    <recommendedName>
        <fullName evidence="5">DUF5717 domain-containing protein</fullName>
    </recommendedName>
</protein>
<proteinExistence type="predicted"/>
<organism evidence="3 4">
    <name type="scientific">Parablautia intestinalis</name>
    <dbReference type="NCBI Taxonomy" id="2320100"/>
    <lineage>
        <taxon>Bacteria</taxon>
        <taxon>Bacillati</taxon>
        <taxon>Bacillota</taxon>
        <taxon>Clostridia</taxon>
        <taxon>Lachnospirales</taxon>
        <taxon>Lachnospiraceae</taxon>
        <taxon>Parablautia</taxon>
    </lineage>
</organism>
<keyword evidence="4" id="KW-1185">Reference proteome</keyword>
<feature type="domain" description="DUF5717" evidence="2">
    <location>
        <begin position="1"/>
        <end position="869"/>
    </location>
</feature>
<dbReference type="Pfam" id="PF18983">
    <property type="entry name" value="DUF5717"/>
    <property type="match status" value="1"/>
</dbReference>
<comment type="caution">
    <text evidence="3">The sequence shown here is derived from an EMBL/GenBank/DDBJ whole genome shotgun (WGS) entry which is preliminary data.</text>
</comment>
<dbReference type="InterPro" id="IPR043775">
    <property type="entry name" value="DUF5717_N"/>
</dbReference>
<dbReference type="InterPro" id="IPR043774">
    <property type="entry name" value="DUF5717_C"/>
</dbReference>
<dbReference type="OrthoDB" id="9758235at2"/>
<evidence type="ECO:0000313" key="4">
    <source>
        <dbReference type="Proteomes" id="UP000280696"/>
    </source>
</evidence>
<evidence type="ECO:0008006" key="5">
    <source>
        <dbReference type="Google" id="ProtNLM"/>
    </source>
</evidence>
<name>A0A3A9APJ2_9FIRM</name>
<dbReference type="AlphaFoldDB" id="A0A3A9APJ2"/>
<evidence type="ECO:0000259" key="1">
    <source>
        <dbReference type="Pfam" id="PF18983"/>
    </source>
</evidence>
<sequence>MQNAVEKILEGNFNKGIRALDFSSPVIELNLREGENYEGSFTIVGPDNEVSEGIISSTSLRMKCLAKRFSGQKEEIGYQFDASGMAEGDELKGEFRIISNQGEYFIPYNVSITKGVPDSELGNIRNLFHFANLARTNWEEAVSLFYSRDFINVFQGADRQYYSAYKGLLEGSRKQQCVEEFLLEIRKKQEVLFLLEDTKLRIENPEDMEENKLVLNRNGWGYSELFVEKEGDFIVLEKEAVRDEDFLGNCYRLPFYVSKEKLHPGRNYGMIRFYNPYVSLTAEITVINKSDMVKKAATRRQKKHMLMELMQYYEAFRTKKISAASWMKETGELVEGMIQLDERDISVRLFQAQLLITQERFNEAKWNLDQAAEALGREYEPALYCYYLYLTTLLNRPEEEIEEAASQVERIFAQNSDNWRIAWLLLYLSGEYTRSPSRKWIMLGDQFLQGCRSPLLYIEAWNLVAANPTLLLRLEDFELQILTYASKKELLTAEVIGQTVYLSQRQKNYSGRLLYILKCCYKKVPTDEVLQAICTLLIKGNMTGRTAFAWYEKGVARELRITRLYEYYMMSLPLTYDAVIPKIVLMYFAFDSTLDSLRNAFLYAYVYRNRGQYPELYESYREQIERFMVFQLIKEKNNEYLAVLYKNLITPMMITEDTAKGLSVALFIHHLTIKREDIRKVILVYGKEKAESIYPVTGREAYIPIYGNDFRLLLEDAAGNRYCREQEYVVERLLIPDKLSSMIAPYVTDCVHFDLWLCERGRGMVEINDENVEYMKRLSGKEEVVEEVKREIRMRLVQFFYDSDRMKDLDDFLDEITPDQIENRSYTPVVRFMVIRGMYDKAYEWLKARGGAGVEAKLVVKLCSRLLSMDGIVEDEAMTALVFQAFQAGKYDESLLIYLCRYFKGTSKEMRDIWKAAEAFGVDTYELCERILLQLIYTGAYIGEKSEIFRRYVSGGAKTEVELAFLAQCGYDYFVENGITSEFVLEDMQRVIDRQEEIPFICKLAYTKYYAENKKQVDEKISRYLVIFLREILMQGKYFPYFMEYADNIAFMHRFADKTMVEYRVKDGNRAVIHYLLEKEGNSQGEYIKEEMQEMFGGICVKQFILFFGEHLQYYITETENGKENLTQSGTLSRNETGGEQKEGRYGMLNDIAIGRNLHDYDTMESLLYEYFEQDYIVKEMFKMI</sequence>
<gene>
    <name evidence="3" type="ORF">D7V94_04765</name>
</gene>
<dbReference type="EMBL" id="RAYQ01000003">
    <property type="protein sequence ID" value="RKI93278.1"/>
    <property type="molecule type" value="Genomic_DNA"/>
</dbReference>